<evidence type="ECO:0000313" key="2">
    <source>
        <dbReference type="EMBL" id="KAG2449643.1"/>
    </source>
</evidence>
<comment type="caution">
    <text evidence="2">The sequence shown here is derived from an EMBL/GenBank/DDBJ whole genome shotgun (WGS) entry which is preliminary data.</text>
</comment>
<name>A0A835WLX0_9CHLO</name>
<organism evidence="2 3">
    <name type="scientific">Chlamydomonas schloesseri</name>
    <dbReference type="NCBI Taxonomy" id="2026947"/>
    <lineage>
        <taxon>Eukaryota</taxon>
        <taxon>Viridiplantae</taxon>
        <taxon>Chlorophyta</taxon>
        <taxon>core chlorophytes</taxon>
        <taxon>Chlorophyceae</taxon>
        <taxon>CS clade</taxon>
        <taxon>Chlamydomonadales</taxon>
        <taxon>Chlamydomonadaceae</taxon>
        <taxon>Chlamydomonas</taxon>
    </lineage>
</organism>
<dbReference type="EMBL" id="JAEHOD010000013">
    <property type="protein sequence ID" value="KAG2449643.1"/>
    <property type="molecule type" value="Genomic_DNA"/>
</dbReference>
<evidence type="ECO:0000313" key="3">
    <source>
        <dbReference type="Proteomes" id="UP000613740"/>
    </source>
</evidence>
<feature type="compositionally biased region" description="Low complexity" evidence="1">
    <location>
        <begin position="502"/>
        <end position="538"/>
    </location>
</feature>
<dbReference type="SUPFAM" id="SSF52047">
    <property type="entry name" value="RNI-like"/>
    <property type="match status" value="1"/>
</dbReference>
<dbReference type="Proteomes" id="UP000613740">
    <property type="component" value="Unassembled WGS sequence"/>
</dbReference>
<protein>
    <submittedName>
        <fullName evidence="2">Uncharacterized protein</fullName>
    </submittedName>
</protein>
<dbReference type="OrthoDB" id="548090at2759"/>
<accession>A0A835WLX0</accession>
<reference evidence="2" key="1">
    <citation type="journal article" date="2020" name="bioRxiv">
        <title>Comparative genomics of Chlamydomonas.</title>
        <authorList>
            <person name="Craig R.J."/>
            <person name="Hasan A.R."/>
            <person name="Ness R.W."/>
            <person name="Keightley P.D."/>
        </authorList>
    </citation>
    <scope>NUCLEOTIDE SEQUENCE</scope>
    <source>
        <strain evidence="2">CCAP 11/173</strain>
    </source>
</reference>
<feature type="compositionally biased region" description="Low complexity" evidence="1">
    <location>
        <begin position="220"/>
        <end position="235"/>
    </location>
</feature>
<feature type="region of interest" description="Disordered" evidence="1">
    <location>
        <begin position="209"/>
        <end position="240"/>
    </location>
</feature>
<sequence length="753" mass="79445">MAPPCGLVATLRGISLDATDAFVEALREHGCVGQARLVCQGLRQVVDGSVKSLLLSAKPEFESASRWPSLAIWPRVEEISYRIQDLVEQEDVRYFVEKWIAWAGSQSPLSLGKVTTLRLGWSPAHDEGASTACPSFTAPIAACLALWFPNLKELDFDGCSESSFPEEGGHLPQLTAMIAGGLGRLQQLHKLTLPSVSLLAALGEMQPPRKDAAASGAGGAATSTTAGANSGSTASSGGGGGGGGGWFDGLQELAIAAPDAQYVTDEVAAGVGSLRSLRLLQLGQGAAHDGSVCTAGLVNLMQHVPPSLTRLSVSPWLGSGPLVNGFEGTFEAGHLREVSFVVDDIDLFRSVPLWQLGDAAADLLLPYLKPRYAMLRRLVVRRLQLPQRGHEHAQLAQLPTDAQVEAVRKLAQRCRTVELQEAEVLPSSDLQALDQAAELLGAPQALRLVTVFRYPLMVPLLLPLTASNTALAHAAQGQGQGHRVSAGAQDMAVDSSASVQSPLAQLPQEPQQPQQEPQQQPQQQPQQPAAEGPSLPPLLSALSGPAQALVSRAVQRLLAMPRVPPPSADQSAASWHAARLLVLRGPLVTGLAQSPELVDGWVKWLTTAGVASPQDQSKAWYGRYLLVPRALGGPALLMQARGGRGDGAALDALVRSVVEPGAQLEAVWVAVQRYPGYPGDTLLPAPLLWCVQQELDENWDATGVSGRSTAAGSGMAAAATPAAPPSLQDQAQWLQRLGRVLAEELPACKAFKY</sequence>
<feature type="region of interest" description="Disordered" evidence="1">
    <location>
        <begin position="481"/>
        <end position="538"/>
    </location>
</feature>
<proteinExistence type="predicted"/>
<evidence type="ECO:0000256" key="1">
    <source>
        <dbReference type="SAM" id="MobiDB-lite"/>
    </source>
</evidence>
<keyword evidence="3" id="KW-1185">Reference proteome</keyword>
<dbReference type="AlphaFoldDB" id="A0A835WLX0"/>
<gene>
    <name evidence="2" type="ORF">HYH02_005175</name>
</gene>